<dbReference type="PANTHER" id="PTHR13778:SF3">
    <property type="entry name" value="GLYCOSYLTRANSFERASE 8 DOMAIN-CONTAINING PROTEIN 1"/>
    <property type="match status" value="1"/>
</dbReference>
<evidence type="ECO:0000313" key="14">
    <source>
        <dbReference type="Proteomes" id="UP000009136"/>
    </source>
</evidence>
<dbReference type="Proteomes" id="UP000009136">
    <property type="component" value="Chromosome 22"/>
</dbReference>
<evidence type="ECO:0000256" key="8">
    <source>
        <dbReference type="ARBA" id="ARBA00023136"/>
    </source>
</evidence>
<feature type="region of interest" description="Disordered" evidence="11">
    <location>
        <begin position="44"/>
        <end position="71"/>
    </location>
</feature>
<dbReference type="Gene3D" id="3.90.550.10">
    <property type="entry name" value="Spore Coat Polysaccharide Biosynthesis Protein SpsA, Chain A"/>
    <property type="match status" value="1"/>
</dbReference>
<evidence type="ECO:0000256" key="1">
    <source>
        <dbReference type="ARBA" id="ARBA00004606"/>
    </source>
</evidence>
<proteinExistence type="inferred from homology"/>
<comment type="subcellular location">
    <subcellularLocation>
        <location evidence="1">Membrane</location>
        <topology evidence="1">Single-pass type II membrane protein</topology>
    </subcellularLocation>
</comment>
<evidence type="ECO:0000256" key="3">
    <source>
        <dbReference type="ARBA" id="ARBA00022676"/>
    </source>
</evidence>
<dbReference type="GO" id="GO:0016020">
    <property type="term" value="C:membrane"/>
    <property type="evidence" value="ECO:0007669"/>
    <property type="project" value="UniProtKB-SubCell"/>
</dbReference>
<dbReference type="AlphaFoldDB" id="A0AAA9SJF6"/>
<evidence type="ECO:0000256" key="5">
    <source>
        <dbReference type="ARBA" id="ARBA00022692"/>
    </source>
</evidence>
<dbReference type="PANTHER" id="PTHR13778">
    <property type="entry name" value="GLYCOSYLTRANSFERASE 8 DOMAIN-CONTAINING PROTEIN"/>
    <property type="match status" value="1"/>
</dbReference>
<dbReference type="Pfam" id="PF01501">
    <property type="entry name" value="Glyco_transf_8"/>
    <property type="match status" value="1"/>
</dbReference>
<keyword evidence="4" id="KW-0808">Transferase</keyword>
<keyword evidence="3" id="KW-0328">Glycosyltransferase</keyword>
<accession>A0AAA9SJF6</accession>
<feature type="transmembrane region" description="Helical" evidence="12">
    <location>
        <begin position="131"/>
        <end position="151"/>
    </location>
</feature>
<dbReference type="CDD" id="cd06429">
    <property type="entry name" value="GT8_like_1"/>
    <property type="match status" value="1"/>
</dbReference>
<comment type="similarity">
    <text evidence="2">Belongs to the glycosyltransferase 8 family.</text>
</comment>
<keyword evidence="9" id="KW-0325">Glycoprotein</keyword>
<evidence type="ECO:0000256" key="4">
    <source>
        <dbReference type="ARBA" id="ARBA00022679"/>
    </source>
</evidence>
<organism evidence="13 14">
    <name type="scientific">Bos taurus</name>
    <name type="common">Bovine</name>
    <dbReference type="NCBI Taxonomy" id="9913"/>
    <lineage>
        <taxon>Eukaryota</taxon>
        <taxon>Metazoa</taxon>
        <taxon>Chordata</taxon>
        <taxon>Craniata</taxon>
        <taxon>Vertebrata</taxon>
        <taxon>Euteleostomi</taxon>
        <taxon>Mammalia</taxon>
        <taxon>Eutheria</taxon>
        <taxon>Laurasiatheria</taxon>
        <taxon>Artiodactyla</taxon>
        <taxon>Ruminantia</taxon>
        <taxon>Pecora</taxon>
        <taxon>Bovidae</taxon>
        <taxon>Bovinae</taxon>
        <taxon>Bos</taxon>
    </lineage>
</organism>
<keyword evidence="5 12" id="KW-0812">Transmembrane</keyword>
<dbReference type="InterPro" id="IPR002495">
    <property type="entry name" value="Glyco_trans_8"/>
</dbReference>
<dbReference type="GeneTree" id="ENSGT00940000159273"/>
<dbReference type="InterPro" id="IPR029044">
    <property type="entry name" value="Nucleotide-diphossugar_trans"/>
</dbReference>
<sequence length="496" mass="54726">MSPTDPVGPRPLPVPSLGDLCFRSWPSAGALSAGAEMLTAAAESRHHAPVKGSPSALLGAGSRGPGPPKLSSAGRALLKCGLRAPRLHGDGLLARTPAVGLPGGACSVRRPRGLKTNIYIRQKRKMSFRKVNIVILVLAVALFLLVLHHNFLGLSSLLRNEVSDSGIVGLQPVDFIPNAPQRVVDGREEEIPVVIAASEDRLGGAIAAINSIQHNTRSNVIFYIVTLNGTADHLRSWLSSSNLKRIRYKIVNFDTKLLEGKVKEDPDQGESIKPLTFARFYLPILVPRAKKAIYMDDDVIVQGDILALYNTPLKPGHAAAFSEDCDSTSAKVVIRGAGNQYNYIGYLDYKKERIRELSMKASTCSFNPGVFVANLTEWRRQNITNQLEKWMKLNVEEGLYSRTLAGSITTPPLLIVFYQQHSTIDPMWNVRHLGSSAGKRYSPQFVKAAKLLHWNGHFKPWGRTASYTDVWEKWYIPDPTGKFSLIRRHVEISNTK</sequence>
<evidence type="ECO:0000256" key="2">
    <source>
        <dbReference type="ARBA" id="ARBA00006351"/>
    </source>
</evidence>
<evidence type="ECO:0000256" key="10">
    <source>
        <dbReference type="ARBA" id="ARBA00041022"/>
    </source>
</evidence>
<keyword evidence="14" id="KW-1185">Reference proteome</keyword>
<reference evidence="13" key="1">
    <citation type="submission" date="2018-03" db="EMBL/GenBank/DDBJ databases">
        <title>ARS-UCD1.2.</title>
        <authorList>
            <person name="Rosen B.D."/>
            <person name="Bickhart D.M."/>
            <person name="Koren S."/>
            <person name="Schnabel R.D."/>
            <person name="Hall R."/>
            <person name="Zimin A."/>
            <person name="Dreischer C."/>
            <person name="Schultheiss S."/>
            <person name="Schroeder S.G."/>
            <person name="Elsik C.G."/>
            <person name="Couldrey C."/>
            <person name="Liu G.E."/>
            <person name="Van Tassell C.P."/>
            <person name="Phillippy A.M."/>
            <person name="Smith T.P.L."/>
            <person name="Medrano J.F."/>
        </authorList>
    </citation>
    <scope>NUCLEOTIDE SEQUENCE [LARGE SCALE GENOMIC DNA]</scope>
    <source>
        <strain evidence="13">Hereford</strain>
    </source>
</reference>
<dbReference type="GO" id="GO:0008194">
    <property type="term" value="F:UDP-glycosyltransferase activity"/>
    <property type="evidence" value="ECO:0007669"/>
    <property type="project" value="UniProtKB-ARBA"/>
</dbReference>
<evidence type="ECO:0000256" key="7">
    <source>
        <dbReference type="ARBA" id="ARBA00022989"/>
    </source>
</evidence>
<protein>
    <recommendedName>
        <fullName evidence="10">Glycosyltransferase 8 domain-containing protein 1</fullName>
    </recommendedName>
</protein>
<evidence type="ECO:0000256" key="9">
    <source>
        <dbReference type="ARBA" id="ARBA00023180"/>
    </source>
</evidence>
<dbReference type="InterPro" id="IPR050748">
    <property type="entry name" value="Glycosyltrans_8_dom-fam"/>
</dbReference>
<keyword evidence="6" id="KW-0735">Signal-anchor</keyword>
<evidence type="ECO:0000256" key="11">
    <source>
        <dbReference type="SAM" id="MobiDB-lite"/>
    </source>
</evidence>
<evidence type="ECO:0000256" key="6">
    <source>
        <dbReference type="ARBA" id="ARBA00022968"/>
    </source>
</evidence>
<evidence type="ECO:0000256" key="12">
    <source>
        <dbReference type="SAM" id="Phobius"/>
    </source>
</evidence>
<gene>
    <name evidence="13" type="primary">GLT8D1</name>
</gene>
<dbReference type="Ensembl" id="ENSBTAT00000119436.1">
    <property type="protein sequence ID" value="ENSBTAP00000086410.1"/>
    <property type="gene ID" value="ENSBTAG00000014550.5"/>
</dbReference>
<reference evidence="13" key="2">
    <citation type="submission" date="2025-08" db="UniProtKB">
        <authorList>
            <consortium name="Ensembl"/>
        </authorList>
    </citation>
    <scope>IDENTIFICATION</scope>
    <source>
        <strain evidence="13">Hereford</strain>
    </source>
</reference>
<evidence type="ECO:0000313" key="13">
    <source>
        <dbReference type="Ensembl" id="ENSBTAP00000086410.1"/>
    </source>
</evidence>
<dbReference type="FunFam" id="3.90.550.10:FF:000069">
    <property type="entry name" value="Glycosyltransferase 8 domain-containing protein 1"/>
    <property type="match status" value="1"/>
</dbReference>
<reference evidence="13" key="3">
    <citation type="submission" date="2025-09" db="UniProtKB">
        <authorList>
            <consortium name="Ensembl"/>
        </authorList>
    </citation>
    <scope>IDENTIFICATION</scope>
    <source>
        <strain evidence="13">Hereford</strain>
    </source>
</reference>
<name>A0AAA9SJF6_BOVIN</name>
<keyword evidence="8 12" id="KW-0472">Membrane</keyword>
<dbReference type="SUPFAM" id="SSF53448">
    <property type="entry name" value="Nucleotide-diphospho-sugar transferases"/>
    <property type="match status" value="1"/>
</dbReference>
<keyword evidence="7 12" id="KW-1133">Transmembrane helix</keyword>